<keyword evidence="1" id="KW-1133">Transmembrane helix</keyword>
<organism evidence="2 3">
    <name type="scientific">Ajellomyces capsulatus (strain G186AR / H82 / ATCC MYA-2454 / RMSCC 2432)</name>
    <name type="common">Darling's disease fungus</name>
    <name type="synonym">Histoplasma capsulatum</name>
    <dbReference type="NCBI Taxonomy" id="447093"/>
    <lineage>
        <taxon>Eukaryota</taxon>
        <taxon>Fungi</taxon>
        <taxon>Dikarya</taxon>
        <taxon>Ascomycota</taxon>
        <taxon>Pezizomycotina</taxon>
        <taxon>Eurotiomycetes</taxon>
        <taxon>Eurotiomycetidae</taxon>
        <taxon>Onygenales</taxon>
        <taxon>Ajellomycetaceae</taxon>
        <taxon>Histoplasma</taxon>
    </lineage>
</organism>
<keyword evidence="1" id="KW-0812">Transmembrane</keyword>
<gene>
    <name evidence="2" type="ORF">HCBG_05174</name>
</gene>
<evidence type="ECO:0000256" key="1">
    <source>
        <dbReference type="SAM" id="Phobius"/>
    </source>
</evidence>
<name>C0NPU4_AJECG</name>
<dbReference type="Proteomes" id="UP000001631">
    <property type="component" value="Unassembled WGS sequence"/>
</dbReference>
<dbReference type="EMBL" id="GG663368">
    <property type="protein sequence ID" value="EEH06954.1"/>
    <property type="molecule type" value="Genomic_DNA"/>
</dbReference>
<dbReference type="AlphaFoldDB" id="C0NPU4"/>
<evidence type="ECO:0000313" key="3">
    <source>
        <dbReference type="Proteomes" id="UP000001631"/>
    </source>
</evidence>
<dbReference type="RefSeq" id="XP_045287435.1">
    <property type="nucleotide sequence ID" value="XM_045432223.1"/>
</dbReference>
<evidence type="ECO:0000313" key="2">
    <source>
        <dbReference type="EMBL" id="EEH06954.1"/>
    </source>
</evidence>
<proteinExistence type="predicted"/>
<dbReference type="InParanoid" id="C0NPU4"/>
<reference evidence="2" key="1">
    <citation type="submission" date="2009-02" db="EMBL/GenBank/DDBJ databases">
        <title>The Genome Sequence of Ajellomyces capsulatus strain G186AR.</title>
        <authorList>
            <consortium name="The Broad Institute Genome Sequencing Platform"/>
            <person name="Champion M."/>
            <person name="Cuomo C."/>
            <person name="Ma L.-J."/>
            <person name="Henn M.R."/>
            <person name="Sil A."/>
            <person name="Goldman B."/>
            <person name="Young S.K."/>
            <person name="Kodira C.D."/>
            <person name="Zeng Q."/>
            <person name="Koehrsen M."/>
            <person name="Alvarado L."/>
            <person name="Berlin A."/>
            <person name="Borenstein D."/>
            <person name="Chen Z."/>
            <person name="Engels R."/>
            <person name="Freedman E."/>
            <person name="Gellesch M."/>
            <person name="Goldberg J."/>
            <person name="Griggs A."/>
            <person name="Gujja S."/>
            <person name="Heiman D."/>
            <person name="Hepburn T."/>
            <person name="Howarth C."/>
            <person name="Jen D."/>
            <person name="Larson L."/>
            <person name="Lewis B."/>
            <person name="Mehta T."/>
            <person name="Park D."/>
            <person name="Pearson M."/>
            <person name="Roberts A."/>
            <person name="Saif S."/>
            <person name="Shea T."/>
            <person name="Shenoy N."/>
            <person name="Sisk P."/>
            <person name="Stolte C."/>
            <person name="Sykes S."/>
            <person name="Walk T."/>
            <person name="White J."/>
            <person name="Yandava C."/>
            <person name="Klein B."/>
            <person name="McEwen J.G."/>
            <person name="Puccia R."/>
            <person name="Goldman G.H."/>
            <person name="Felipe M.S."/>
            <person name="Nino-Vega G."/>
            <person name="San-Blas G."/>
            <person name="Taylor J."/>
            <person name="Mendoza L."/>
            <person name="Galagan J."/>
            <person name="Nusbaum C."/>
            <person name="Birren B."/>
        </authorList>
    </citation>
    <scope>NUCLEOTIDE SEQUENCE</scope>
    <source>
        <strain evidence="2">G186AR</strain>
    </source>
</reference>
<feature type="transmembrane region" description="Helical" evidence="1">
    <location>
        <begin position="86"/>
        <end position="107"/>
    </location>
</feature>
<accession>C0NPU4</accession>
<keyword evidence="1" id="KW-0472">Membrane</keyword>
<dbReference type="GeneID" id="69038190"/>
<protein>
    <submittedName>
        <fullName evidence="2">Uncharacterized protein</fullName>
    </submittedName>
</protein>
<keyword evidence="3" id="KW-1185">Reference proteome</keyword>
<sequence>MIYVTQYKTVTFESSHLISSGPYLKSGMVQATGGSGILAASTGSPARATGWNKTSSLPQSSRIPSAPSTLPSLGLAPSVFPFPGKAFHLAPSIFLMACMFVFVQMWICHGLDV</sequence>
<dbReference type="HOGENOM" id="CLU_2132817_0_0_1"/>